<feature type="transmembrane region" description="Helical" evidence="2">
    <location>
        <begin position="49"/>
        <end position="67"/>
    </location>
</feature>
<feature type="region of interest" description="Disordered" evidence="1">
    <location>
        <begin position="322"/>
        <end position="376"/>
    </location>
</feature>
<feature type="transmembrane region" description="Helical" evidence="2">
    <location>
        <begin position="21"/>
        <end position="43"/>
    </location>
</feature>
<dbReference type="PANTHER" id="PTHR23320">
    <property type="entry name" value="MEMBRANE-SPANNING 4-DOMAINS SUBFAMILY A MS4A -RELATED"/>
    <property type="match status" value="1"/>
</dbReference>
<reference evidence="3" key="1">
    <citation type="journal article" date="2019" name="bioRxiv">
        <title>The Genome of the Zebra Mussel, Dreissena polymorpha: A Resource for Invasive Species Research.</title>
        <authorList>
            <person name="McCartney M.A."/>
            <person name="Auch B."/>
            <person name="Kono T."/>
            <person name="Mallez S."/>
            <person name="Zhang Y."/>
            <person name="Obille A."/>
            <person name="Becker A."/>
            <person name="Abrahante J.E."/>
            <person name="Garbe J."/>
            <person name="Badalamenti J.P."/>
            <person name="Herman A."/>
            <person name="Mangelson H."/>
            <person name="Liachko I."/>
            <person name="Sullivan S."/>
            <person name="Sone E.D."/>
            <person name="Koren S."/>
            <person name="Silverstein K.A.T."/>
            <person name="Beckman K.B."/>
            <person name="Gohl D.M."/>
        </authorList>
    </citation>
    <scope>NUCLEOTIDE SEQUENCE</scope>
    <source>
        <strain evidence="3">Duluth1</strain>
        <tissue evidence="3">Whole animal</tissue>
    </source>
</reference>
<gene>
    <name evidence="3" type="ORF">DPMN_024331</name>
</gene>
<feature type="region of interest" description="Disordered" evidence="1">
    <location>
        <begin position="167"/>
        <end position="212"/>
    </location>
</feature>
<dbReference type="InterPro" id="IPR030417">
    <property type="entry name" value="MS4A"/>
</dbReference>
<name>A0A9D4RBI0_DREPO</name>
<keyword evidence="2" id="KW-1133">Transmembrane helix</keyword>
<organism evidence="3 4">
    <name type="scientific">Dreissena polymorpha</name>
    <name type="common">Zebra mussel</name>
    <name type="synonym">Mytilus polymorpha</name>
    <dbReference type="NCBI Taxonomy" id="45954"/>
    <lineage>
        <taxon>Eukaryota</taxon>
        <taxon>Metazoa</taxon>
        <taxon>Spiralia</taxon>
        <taxon>Lophotrochozoa</taxon>
        <taxon>Mollusca</taxon>
        <taxon>Bivalvia</taxon>
        <taxon>Autobranchia</taxon>
        <taxon>Heteroconchia</taxon>
        <taxon>Euheterodonta</taxon>
        <taxon>Imparidentia</taxon>
        <taxon>Neoheterodontei</taxon>
        <taxon>Myida</taxon>
        <taxon>Dreissenoidea</taxon>
        <taxon>Dreissenidae</taxon>
        <taxon>Dreissena</taxon>
    </lineage>
</organism>
<feature type="region of interest" description="Disordered" evidence="1">
    <location>
        <begin position="875"/>
        <end position="895"/>
    </location>
</feature>
<evidence type="ECO:0000313" key="4">
    <source>
        <dbReference type="Proteomes" id="UP000828390"/>
    </source>
</evidence>
<dbReference type="AlphaFoldDB" id="A0A9D4RBI0"/>
<evidence type="ECO:0000313" key="3">
    <source>
        <dbReference type="EMBL" id="KAH3861403.1"/>
    </source>
</evidence>
<feature type="compositionally biased region" description="Polar residues" evidence="1">
    <location>
        <begin position="815"/>
        <end position="826"/>
    </location>
</feature>
<proteinExistence type="predicted"/>
<keyword evidence="4" id="KW-1185">Reference proteome</keyword>
<feature type="transmembrane region" description="Helical" evidence="2">
    <location>
        <begin position="123"/>
        <end position="148"/>
    </location>
</feature>
<protein>
    <submittedName>
        <fullName evidence="3">Uncharacterized protein</fullName>
    </submittedName>
</protein>
<keyword evidence="2" id="KW-0812">Transmembrane</keyword>
<dbReference type="EMBL" id="JAIWYP010000002">
    <property type="protein sequence ID" value="KAH3861403.1"/>
    <property type="molecule type" value="Genomic_DNA"/>
</dbReference>
<feature type="transmembrane region" description="Helical" evidence="2">
    <location>
        <begin position="79"/>
        <end position="103"/>
    </location>
</feature>
<feature type="compositionally biased region" description="Polar residues" evidence="1">
    <location>
        <begin position="336"/>
        <end position="361"/>
    </location>
</feature>
<dbReference type="Proteomes" id="UP000828390">
    <property type="component" value="Unassembled WGS sequence"/>
</dbReference>
<comment type="caution">
    <text evidence="3">The sequence shown here is derived from an EMBL/GenBank/DDBJ whole genome shotgun (WGS) entry which is preliminary data.</text>
</comment>
<feature type="compositionally biased region" description="Basic residues" evidence="1">
    <location>
        <begin position="167"/>
        <end position="178"/>
    </location>
</feature>
<reference evidence="3" key="2">
    <citation type="submission" date="2020-11" db="EMBL/GenBank/DDBJ databases">
        <authorList>
            <person name="McCartney M.A."/>
            <person name="Auch B."/>
            <person name="Kono T."/>
            <person name="Mallez S."/>
            <person name="Becker A."/>
            <person name="Gohl D.M."/>
            <person name="Silverstein K.A.T."/>
            <person name="Koren S."/>
            <person name="Bechman K.B."/>
            <person name="Herman A."/>
            <person name="Abrahante J.E."/>
            <person name="Garbe J."/>
        </authorList>
    </citation>
    <scope>NUCLEOTIDE SEQUENCE</scope>
    <source>
        <strain evidence="3">Duluth1</strain>
        <tissue evidence="3">Whole animal</tissue>
    </source>
</reference>
<feature type="compositionally biased region" description="Basic and acidic residues" evidence="1">
    <location>
        <begin position="367"/>
        <end position="376"/>
    </location>
</feature>
<sequence>MAPKRRLPQTFPHKITLVISLVLCLCACACIVLGVISLTYHLWGYNFATGFWTGGVILLAGMFGIGCSCARNTCSVKTFMIISIFGCLASLGMIALSCGGLDASSGFYQYGQVNHSLTHTVHAINLGLGILQLALCVLSDGLCFYYLFYEQNSVMYRVGSTSMIVNKSRKGSSKHSRVKDRSSNGSEMPLMQAVSENRKNSKIKSKTEAADSSNNVDTDLMVVYATNERQPLTVSSLRQQEAEMASASPSNRYSGVTTFGHLSILGPDQVSLIVHPNDDNASVADTVRTHTPDPLRYNSGRTNMHTENHYAQTLLFEPPLPIEEDDELPPYEAVDSRTSGSVVSDNTPTKFSINIQRSMSLPSRGRRQSERRERTSLRSNIPAGRRENFAPGIADTFEVANKKLKNVPEVPTLHVSRSAHLLQNTTDFNCDTQEHPDGNVNTQGVLRRKFDYLDNKIPDLGVTLRNAKSQSMYNGREKRLDRRRRALSAEIKWNKDVMDYHGSSMSSDVELRSRTSSMGSGSSLFADSRLSATKFSLRTPMRHSGTQQANVPVPVKPPQAGMFKSPPPKPPRTFSFNEDDLQANDREHSSHTEVEHVFGCIEGLKNAIYTVPKDTTVIAVEHFDKTAITDSNLNFTAFEERRNENALTTSNAVAVLDSGPVLQCVQLPSKETVQQKYAFTAMTVPTSPVLILSSEKNAKHSLEKNIDKKKIENVSKQSSADNEYKSAVSETAVISPLSPGTTIKKSRKLLFSFSNDNNVSVFDPSPDHDNLTRDETECVFEIKEEISVIHHQQELINQTRIPSSSETGELKRLSENQSGGLQNITSDPQKLKSVEKNSHDTNANIESLSNLRVRLPPLSPLERILQRKNLNSNIEFGEDSSRPKIHKPDAPKVLNGARPKYKLSECKPTSLRTEPSPGIKKYGNITANLPVTHKSQGTAQFRNRENRNYAIPTTSKKFPTDNSYDPVVCSISDSGMETLSAGCLPSAILRSQAAEAPRVVSPIPNVSFSPQDVIRPSDSVDSQNVQGVLRLPQSQHARLLSNQEHPVAHAQDVGDNINANGAVNVQHNDRPLFSTIL</sequence>
<feature type="region of interest" description="Disordered" evidence="1">
    <location>
        <begin position="802"/>
        <end position="826"/>
    </location>
</feature>
<keyword evidence="2" id="KW-0472">Membrane</keyword>
<accession>A0A9D4RBI0</accession>
<feature type="region of interest" description="Disordered" evidence="1">
    <location>
        <begin position="283"/>
        <end position="302"/>
    </location>
</feature>
<evidence type="ECO:0000256" key="2">
    <source>
        <dbReference type="SAM" id="Phobius"/>
    </source>
</evidence>
<evidence type="ECO:0000256" key="1">
    <source>
        <dbReference type="SAM" id="MobiDB-lite"/>
    </source>
</evidence>
<dbReference type="PANTHER" id="PTHR23320:SF130">
    <property type="entry name" value="TRANSMEMBRANE PROTEIN 212"/>
    <property type="match status" value="1"/>
</dbReference>
<feature type="compositionally biased region" description="Basic and acidic residues" evidence="1">
    <location>
        <begin position="879"/>
        <end position="890"/>
    </location>
</feature>
<dbReference type="OrthoDB" id="6105246at2759"/>